<evidence type="ECO:0000313" key="4">
    <source>
        <dbReference type="Proteomes" id="UP000283433"/>
    </source>
</evidence>
<evidence type="ECO:0000259" key="2">
    <source>
        <dbReference type="Pfam" id="PF18962"/>
    </source>
</evidence>
<dbReference type="Gene3D" id="2.60.40.3620">
    <property type="match status" value="2"/>
</dbReference>
<feature type="chain" id="PRO_5019315929" description="Secretion system C-terminal sorting domain-containing protein" evidence="1">
    <location>
        <begin position="24"/>
        <end position="437"/>
    </location>
</feature>
<comment type="caution">
    <text evidence="3">The sequence shown here is derived from an EMBL/GenBank/DDBJ whole genome shotgun (WGS) entry which is preliminary data.</text>
</comment>
<feature type="signal peptide" evidence="1">
    <location>
        <begin position="1"/>
        <end position="23"/>
    </location>
</feature>
<dbReference type="RefSeq" id="WP_120180789.1">
    <property type="nucleotide sequence ID" value="NZ_MBTA01000004.1"/>
</dbReference>
<dbReference type="Pfam" id="PF18962">
    <property type="entry name" value="Por_Secre_tail"/>
    <property type="match status" value="1"/>
</dbReference>
<name>A0A419S9S0_9SPHI</name>
<keyword evidence="1" id="KW-0732">Signal</keyword>
<sequence length="437" mass="47965">MNKKLFFISLLAVQFMAVFSLKAADYTYLGLVGNATVINDWVPQGIPMVKSAVNDKLFTYTGFLKSGELKIHTQNADWGIGDWIMPVTNGQSITDASHIIVLEGDATDNKWQVTPVDEGIYAISINVEDMSVSFTKVDYYPNLYLVGDATPGGWSLDNATAMTVDAGNPAIFTWTGNLTSGNFKIATNLTFEGNFDWIHPLSNAQSLVSTDATFVLSGGSSTDYQWAIGGSDEGLYEVTVNMAGTSPTVQFVKTGPLPLNFLSFTAKLDNSFAMGVTLNWKTANEVNVQSFDIERSADGKTFETIGNIPAKNISGTGYYIFKDKNALERISYYRLKQLDKDGKYSYSSIISADNKESLKFSVYPNPCTDYLRLNYAVTTSETELNIINVKGEKVISQKITAGTVLFDRKIDISAIVPGYYIVILKDGKNTSSARFIK</sequence>
<accession>A0A419S9S0</accession>
<dbReference type="GO" id="GO:0019867">
    <property type="term" value="C:outer membrane"/>
    <property type="evidence" value="ECO:0007669"/>
    <property type="project" value="InterPro"/>
</dbReference>
<evidence type="ECO:0000256" key="1">
    <source>
        <dbReference type="SAM" id="SignalP"/>
    </source>
</evidence>
<dbReference type="EMBL" id="MBTA01000004">
    <property type="protein sequence ID" value="RKD18612.1"/>
    <property type="molecule type" value="Genomic_DNA"/>
</dbReference>
<keyword evidence="4" id="KW-1185">Reference proteome</keyword>
<dbReference type="NCBIfam" id="TIGR04183">
    <property type="entry name" value="Por_Secre_tail"/>
    <property type="match status" value="1"/>
</dbReference>
<dbReference type="AlphaFoldDB" id="A0A419S9S0"/>
<proteinExistence type="predicted"/>
<dbReference type="InterPro" id="IPR013783">
    <property type="entry name" value="Ig-like_fold"/>
</dbReference>
<gene>
    <name evidence="3" type="ORF">BCY91_14825</name>
</gene>
<dbReference type="Proteomes" id="UP000283433">
    <property type="component" value="Unassembled WGS sequence"/>
</dbReference>
<evidence type="ECO:0000313" key="3">
    <source>
        <dbReference type="EMBL" id="RKD18612.1"/>
    </source>
</evidence>
<organism evidence="3 4">
    <name type="scientific">Pelobium manganitolerans</name>
    <dbReference type="NCBI Taxonomy" id="1842495"/>
    <lineage>
        <taxon>Bacteria</taxon>
        <taxon>Pseudomonadati</taxon>
        <taxon>Bacteroidota</taxon>
        <taxon>Sphingobacteriia</taxon>
        <taxon>Sphingobacteriales</taxon>
        <taxon>Sphingobacteriaceae</taxon>
        <taxon>Pelobium</taxon>
    </lineage>
</organism>
<dbReference type="InterPro" id="IPR026444">
    <property type="entry name" value="Secre_tail"/>
</dbReference>
<dbReference type="OrthoDB" id="755691at2"/>
<feature type="domain" description="Secretion system C-terminal sorting" evidence="2">
    <location>
        <begin position="362"/>
        <end position="436"/>
    </location>
</feature>
<dbReference type="GO" id="GO:2001070">
    <property type="term" value="F:starch binding"/>
    <property type="evidence" value="ECO:0007669"/>
    <property type="project" value="InterPro"/>
</dbReference>
<protein>
    <recommendedName>
        <fullName evidence="2">Secretion system C-terminal sorting domain-containing protein</fullName>
    </recommendedName>
</protein>
<dbReference type="Gene3D" id="2.60.40.10">
    <property type="entry name" value="Immunoglobulins"/>
    <property type="match status" value="1"/>
</dbReference>
<reference evidence="3 4" key="1">
    <citation type="submission" date="2016-07" db="EMBL/GenBank/DDBJ databases">
        <title>Genome of Pelobium manganitolerans.</title>
        <authorList>
            <person name="Wu S."/>
            <person name="Wang G."/>
        </authorList>
    </citation>
    <scope>NUCLEOTIDE SEQUENCE [LARGE SCALE GENOMIC DNA]</scope>
    <source>
        <strain evidence="3 4">YS-25</strain>
    </source>
</reference>